<accession>A0A097ASM8</accession>
<organism evidence="1 2">
    <name type="scientific">Thermoanaerobacter kivui</name>
    <name type="common">Acetogenium kivui</name>
    <dbReference type="NCBI Taxonomy" id="2325"/>
    <lineage>
        <taxon>Bacteria</taxon>
        <taxon>Bacillati</taxon>
        <taxon>Bacillota</taxon>
        <taxon>Clostridia</taxon>
        <taxon>Thermoanaerobacterales</taxon>
        <taxon>Thermoanaerobacteraceae</taxon>
        <taxon>Thermoanaerobacter</taxon>
    </lineage>
</organism>
<protein>
    <submittedName>
        <fullName evidence="1">Uncharacterized protein</fullName>
    </submittedName>
</protein>
<dbReference type="HOGENOM" id="CLU_174030_1_0_9"/>
<dbReference type="EMBL" id="CP009170">
    <property type="protein sequence ID" value="AIS52823.1"/>
    <property type="molecule type" value="Genomic_DNA"/>
</dbReference>
<dbReference type="RefSeq" id="WP_049685507.1">
    <property type="nucleotide sequence ID" value="NZ_CP009170.1"/>
</dbReference>
<dbReference type="eggNOG" id="ENOG503316X">
    <property type="taxonomic scope" value="Bacteria"/>
</dbReference>
<sequence length="78" mass="9074">MANQNLKRIILEVVNNQIRDNNPPITKVTLERLKKSGYTEQQAREKIAAILIEEIYDVLKNGEAYNEERYAKKLSTLK</sequence>
<gene>
    <name evidence="1" type="ORF">TKV_c16690</name>
</gene>
<dbReference type="OrthoDB" id="1684217at2"/>
<evidence type="ECO:0000313" key="2">
    <source>
        <dbReference type="Proteomes" id="UP000029669"/>
    </source>
</evidence>
<proteinExistence type="predicted"/>
<keyword evidence="2" id="KW-1185">Reference proteome</keyword>
<name>A0A097ASM8_THEKI</name>
<dbReference type="AlphaFoldDB" id="A0A097ASM8"/>
<dbReference type="STRING" id="2325.TKV_c16690"/>
<dbReference type="KEGG" id="tki:TKV_c16690"/>
<dbReference type="Proteomes" id="UP000029669">
    <property type="component" value="Chromosome"/>
</dbReference>
<evidence type="ECO:0000313" key="1">
    <source>
        <dbReference type="EMBL" id="AIS52823.1"/>
    </source>
</evidence>
<reference evidence="2" key="1">
    <citation type="journal article" date="2015" name="Genome Announc.">
        <title>Whole-Genome Sequences of 80 Environmental and Clinical Isolates of Burkholderia pseudomallei.</title>
        <authorList>
            <person name="Johnson S.L."/>
            <person name="Baker A.L."/>
            <person name="Chain P.S."/>
            <person name="Currie B.J."/>
            <person name="Daligault H.E."/>
            <person name="Davenport K.W."/>
            <person name="Davis C.B."/>
            <person name="Inglis T.J."/>
            <person name="Kaestli M."/>
            <person name="Koren S."/>
            <person name="Mayo M."/>
            <person name="Merritt A.J."/>
            <person name="Price E.P."/>
            <person name="Sarovich D.S."/>
            <person name="Warner J."/>
            <person name="Rosovitz M.J."/>
        </authorList>
    </citation>
    <scope>NUCLEOTIDE SEQUENCE [LARGE SCALE GENOMIC DNA]</scope>
    <source>
        <strain evidence="2">DSM 2030</strain>
    </source>
</reference>